<feature type="chain" id="PRO_5020703954" evidence="2">
    <location>
        <begin position="23"/>
        <end position="216"/>
    </location>
</feature>
<feature type="signal peptide" evidence="2">
    <location>
        <begin position="1"/>
        <end position="22"/>
    </location>
</feature>
<evidence type="ECO:0000313" key="3">
    <source>
        <dbReference type="EMBL" id="QCW81714.1"/>
    </source>
</evidence>
<dbReference type="AlphaFoldDB" id="A0A4P9UKI7"/>
<evidence type="ECO:0000256" key="1">
    <source>
        <dbReference type="SAM" id="MobiDB-lite"/>
    </source>
</evidence>
<feature type="region of interest" description="Disordered" evidence="1">
    <location>
        <begin position="30"/>
        <end position="73"/>
    </location>
</feature>
<protein>
    <submittedName>
        <fullName evidence="3">HEAT repeat domain-containing protein</fullName>
    </submittedName>
</protein>
<proteinExistence type="predicted"/>
<dbReference type="InterPro" id="IPR016024">
    <property type="entry name" value="ARM-type_fold"/>
</dbReference>
<dbReference type="RefSeq" id="WP_017840507.1">
    <property type="nucleotide sequence ID" value="NZ_CP035467.1"/>
</dbReference>
<sequence>MNKINEIALSIIAMLMSFLLVACQQDATETESLSSSESLKAERRQNEGSAPIGSEDFSDASNGKSVSERSDLSDAFRKIPRPEAIDFSDEEILVEARINIASNDRELRLQAVADLDLNDANDLALLENVLLSDPSSEVREEVVMHLADGAPDKTAPLLMKALNDSNSDVVISALDWLSTMDVSDKPSLIAAFKQIAATHPDQEVREAAEGALDMMD</sequence>
<evidence type="ECO:0000256" key="2">
    <source>
        <dbReference type="SAM" id="SignalP"/>
    </source>
</evidence>
<dbReference type="SUPFAM" id="SSF48371">
    <property type="entry name" value="ARM repeat"/>
    <property type="match status" value="1"/>
</dbReference>
<evidence type="ECO:0000313" key="4">
    <source>
        <dbReference type="Proteomes" id="UP000305881"/>
    </source>
</evidence>
<dbReference type="EMBL" id="CP035467">
    <property type="protein sequence ID" value="QCW81714.1"/>
    <property type="molecule type" value="Genomic_DNA"/>
</dbReference>
<dbReference type="OrthoDB" id="6700754at2"/>
<organism evidence="3 4">
    <name type="scientific">Methylotuvimicrobium buryatense</name>
    <name type="common">Methylomicrobium buryatense</name>
    <dbReference type="NCBI Taxonomy" id="95641"/>
    <lineage>
        <taxon>Bacteria</taxon>
        <taxon>Pseudomonadati</taxon>
        <taxon>Pseudomonadota</taxon>
        <taxon>Gammaproteobacteria</taxon>
        <taxon>Methylococcales</taxon>
        <taxon>Methylococcaceae</taxon>
        <taxon>Methylotuvimicrobium</taxon>
    </lineage>
</organism>
<reference evidence="4" key="1">
    <citation type="journal article" date="2019" name="J. Bacteriol.">
        <title>A Mutagenic Screen Identifies a TonB-Dependent Receptor Required for the Lanthanide Metal Switch in the Type I Methanotroph 'Methylotuvimicrobium buryatense' 5GB1C.</title>
        <authorList>
            <person name="Groom J.D."/>
            <person name="Ford S.M."/>
            <person name="Pesesky M.W."/>
            <person name="Lidstrom M.E."/>
        </authorList>
    </citation>
    <scope>NUCLEOTIDE SEQUENCE [LARGE SCALE GENOMIC DNA]</scope>
    <source>
        <strain evidence="4">5GB1C</strain>
    </source>
</reference>
<dbReference type="Pfam" id="PF13646">
    <property type="entry name" value="HEAT_2"/>
    <property type="match status" value="1"/>
</dbReference>
<dbReference type="KEGG" id="mbur:EQU24_05210"/>
<gene>
    <name evidence="3" type="ORF">EQU24_05210</name>
</gene>
<dbReference type="InterPro" id="IPR011989">
    <property type="entry name" value="ARM-like"/>
</dbReference>
<dbReference type="PROSITE" id="PS51257">
    <property type="entry name" value="PROKAR_LIPOPROTEIN"/>
    <property type="match status" value="1"/>
</dbReference>
<name>A0A4P9UKI7_METBY</name>
<dbReference type="Proteomes" id="UP000305881">
    <property type="component" value="Chromosome"/>
</dbReference>
<dbReference type="Gene3D" id="1.25.10.10">
    <property type="entry name" value="Leucine-rich Repeat Variant"/>
    <property type="match status" value="1"/>
</dbReference>
<keyword evidence="4" id="KW-1185">Reference proteome</keyword>
<keyword evidence="2" id="KW-0732">Signal</keyword>
<accession>A0A4P9UKI7</accession>